<dbReference type="SUPFAM" id="SSF48371">
    <property type="entry name" value="ARM repeat"/>
    <property type="match status" value="1"/>
</dbReference>
<name>A0A914QAX9_9BILA</name>
<dbReference type="PANTHER" id="PTHR23316">
    <property type="entry name" value="IMPORTIN ALPHA"/>
    <property type="match status" value="1"/>
</dbReference>
<keyword evidence="3" id="KW-0653">Protein transport</keyword>
<proteinExistence type="inferred from homology"/>
<keyword evidence="2" id="KW-0813">Transport</keyword>
<dbReference type="InterPro" id="IPR000225">
    <property type="entry name" value="Armadillo"/>
</dbReference>
<evidence type="ECO:0000313" key="5">
    <source>
        <dbReference type="Proteomes" id="UP000887578"/>
    </source>
</evidence>
<dbReference type="AlphaFoldDB" id="A0A914QAX9"/>
<evidence type="ECO:0000256" key="4">
    <source>
        <dbReference type="PROSITE-ProRule" id="PRU00259"/>
    </source>
</evidence>
<organism evidence="5 6">
    <name type="scientific">Panagrolaimus davidi</name>
    <dbReference type="NCBI Taxonomy" id="227884"/>
    <lineage>
        <taxon>Eukaryota</taxon>
        <taxon>Metazoa</taxon>
        <taxon>Ecdysozoa</taxon>
        <taxon>Nematoda</taxon>
        <taxon>Chromadorea</taxon>
        <taxon>Rhabditida</taxon>
        <taxon>Tylenchina</taxon>
        <taxon>Panagrolaimomorpha</taxon>
        <taxon>Panagrolaimoidea</taxon>
        <taxon>Panagrolaimidae</taxon>
        <taxon>Panagrolaimus</taxon>
    </lineage>
</organism>
<feature type="repeat" description="ARM" evidence="4">
    <location>
        <begin position="289"/>
        <end position="318"/>
    </location>
</feature>
<feature type="repeat" description="ARM" evidence="4">
    <location>
        <begin position="247"/>
        <end position="274"/>
    </location>
</feature>
<evidence type="ECO:0000256" key="1">
    <source>
        <dbReference type="ARBA" id="ARBA00010394"/>
    </source>
</evidence>
<evidence type="ECO:0000313" key="6">
    <source>
        <dbReference type="WBParaSite" id="PDA_v2.g28348.t1"/>
    </source>
</evidence>
<dbReference type="GO" id="GO:0015031">
    <property type="term" value="P:protein transport"/>
    <property type="evidence" value="ECO:0007669"/>
    <property type="project" value="UniProtKB-KW"/>
</dbReference>
<sequence>MKEAFCDCSISEFSVFENCFDEYSLSEYASKPFTKWTDAEKTCKDFRILQYCINHSIINHCANTIGFTKYAKSRNIGARRAANYWHLNFMCGKGYEAAKNTFPCLISNEKNCSVSNCACTCDLIHDNINVCSKNLKGRCGQDAYEYSYGTLATGYCHTNPECEFLQEYCSEIHDYANAASETEKLRNDEIVGHQTNHPETTLLAKIISAKEISVEEVESKEQFLSVLILRSLSRLSLDFIHLIMEENAVPHLIKLLESSDLDLQEQAILALGNIIGSDSDLRDYCIEHGIIKSLNKIIFSPDSQIRIIRHCAWVLKNLIGQNDMILSDNEMDKLLPALKEFLKYDNDTFILADTFSGIYGFSHKSSTRIHYFINHGIVESVIQHLSNNNLKIQSSALGSVIGFLRNDRDQIKYLIDNGILNSISELLKINNKHALFVLNHLVINHHEFIQQLFDSVLIPSIVSGLLSDFLDVQCNSLYAINSIIDHENSNYTIKLLQMNTVFNLCKFLIKLDTSNQRLKETQLIVLTINMMFKNNIKYHYQIVKQMKNSGGLDTLERLQNHKDKKVRAFATHFYQQIQEYLLSEEDEEEEEYILHDEF</sequence>
<comment type="similarity">
    <text evidence="1">Belongs to the importin alpha family.</text>
</comment>
<dbReference type="InterPro" id="IPR016024">
    <property type="entry name" value="ARM-type_fold"/>
</dbReference>
<dbReference type="PROSITE" id="PS50176">
    <property type="entry name" value="ARM_REPEAT"/>
    <property type="match status" value="2"/>
</dbReference>
<dbReference type="SMART" id="SM00185">
    <property type="entry name" value="ARM"/>
    <property type="match status" value="4"/>
</dbReference>
<protein>
    <submittedName>
        <fullName evidence="6">Uncharacterized protein</fullName>
    </submittedName>
</protein>
<accession>A0A914QAX9</accession>
<evidence type="ECO:0000256" key="2">
    <source>
        <dbReference type="ARBA" id="ARBA00022448"/>
    </source>
</evidence>
<dbReference type="InterPro" id="IPR011989">
    <property type="entry name" value="ARM-like"/>
</dbReference>
<dbReference type="Gene3D" id="1.25.10.10">
    <property type="entry name" value="Leucine-rich Repeat Variant"/>
    <property type="match status" value="1"/>
</dbReference>
<evidence type="ECO:0000256" key="3">
    <source>
        <dbReference type="ARBA" id="ARBA00022927"/>
    </source>
</evidence>
<keyword evidence="5" id="KW-1185">Reference proteome</keyword>
<reference evidence="6" key="1">
    <citation type="submission" date="2022-11" db="UniProtKB">
        <authorList>
            <consortium name="WormBaseParasite"/>
        </authorList>
    </citation>
    <scope>IDENTIFICATION</scope>
</reference>
<dbReference type="Proteomes" id="UP000887578">
    <property type="component" value="Unplaced"/>
</dbReference>
<dbReference type="Pfam" id="PF00514">
    <property type="entry name" value="Arm"/>
    <property type="match status" value="1"/>
</dbReference>
<dbReference type="WBParaSite" id="PDA_v2.g28348.t1">
    <property type="protein sequence ID" value="PDA_v2.g28348.t1"/>
    <property type="gene ID" value="PDA_v2.g28348"/>
</dbReference>